<dbReference type="PANTHER" id="PTHR31126">
    <property type="entry name" value="TYROSINE-PROTEIN PHOSPHATASE"/>
    <property type="match status" value="1"/>
</dbReference>
<comment type="similarity">
    <text evidence="1">Belongs to the protein-tyrosine phosphatase family.</text>
</comment>
<comment type="caution">
    <text evidence="2">The sequence shown here is derived from an EMBL/GenBank/DDBJ whole genome shotgun (WGS) entry which is preliminary data.</text>
</comment>
<keyword evidence="2" id="KW-0378">Hydrolase</keyword>
<dbReference type="RefSeq" id="WP_087680786.1">
    <property type="nucleotide sequence ID" value="NZ_CP147847.1"/>
</dbReference>
<dbReference type="Pfam" id="PF13350">
    <property type="entry name" value="Y_phosphatase3"/>
    <property type="match status" value="1"/>
</dbReference>
<dbReference type="InterPro" id="IPR026893">
    <property type="entry name" value="Tyr/Ser_Pase_IphP-type"/>
</dbReference>
<evidence type="ECO:0000313" key="2">
    <source>
        <dbReference type="EMBL" id="MEL5987935.1"/>
    </source>
</evidence>
<dbReference type="SUPFAM" id="SSF52799">
    <property type="entry name" value="(Phosphotyrosine protein) phosphatases II"/>
    <property type="match status" value="1"/>
</dbReference>
<dbReference type="Proteomes" id="UP001398420">
    <property type="component" value="Unassembled WGS sequence"/>
</dbReference>
<dbReference type="EC" id="3.1.3.48" evidence="2"/>
<dbReference type="GO" id="GO:0004725">
    <property type="term" value="F:protein tyrosine phosphatase activity"/>
    <property type="evidence" value="ECO:0007669"/>
    <property type="project" value="UniProtKB-EC"/>
</dbReference>
<evidence type="ECO:0000256" key="1">
    <source>
        <dbReference type="ARBA" id="ARBA00009580"/>
    </source>
</evidence>
<dbReference type="InterPro" id="IPR029021">
    <property type="entry name" value="Prot-tyrosine_phosphatase-like"/>
</dbReference>
<sequence>MFLPFEGIPNFRDLGGVTTIEGKHVKKGLLYRCGELSKSTPKDLQQLQALHIRTIIDYRDESEIEAHPTPRIQGVHDVHAPASRSQFNLASIEDLASSDLLKQLNMDLFKEFYASLAFENPAYQTLVSILKAHEGPMIQHCTAGKDRTGIGSMITYLILGVPYTTIVQDFLETNQYMEKHPPYWQKPLELAVKDPEILQVLVGVNQTLLDHVHDEILRKYGTIEMYLKEEYHIDEQTRKEIQDFYLE</sequence>
<reference evidence="2 3" key="1">
    <citation type="submission" date="2024-04" db="EMBL/GenBank/DDBJ databases">
        <authorList>
            <person name="Wu Y.S."/>
            <person name="Zhang L."/>
        </authorList>
    </citation>
    <scope>NUCLEOTIDE SEQUENCE [LARGE SCALE GENOMIC DNA]</scope>
    <source>
        <strain evidence="2 3">KG-01</strain>
    </source>
</reference>
<keyword evidence="3" id="KW-1185">Reference proteome</keyword>
<accession>A0ABU9LIV3</accession>
<gene>
    <name evidence="2" type="ORF">AAF454_05850</name>
</gene>
<proteinExistence type="inferred from homology"/>
<dbReference type="PANTHER" id="PTHR31126:SF1">
    <property type="entry name" value="TYROSINE SPECIFIC PROTEIN PHOSPHATASES DOMAIN-CONTAINING PROTEIN"/>
    <property type="match status" value="1"/>
</dbReference>
<organism evidence="2 3">
    <name type="scientific">Kurthia gibsonii</name>
    <dbReference type="NCBI Taxonomy" id="33946"/>
    <lineage>
        <taxon>Bacteria</taxon>
        <taxon>Bacillati</taxon>
        <taxon>Bacillota</taxon>
        <taxon>Bacilli</taxon>
        <taxon>Bacillales</taxon>
        <taxon>Caryophanaceae</taxon>
        <taxon>Kurthia</taxon>
    </lineage>
</organism>
<dbReference type="EMBL" id="JBCEWA010000004">
    <property type="protein sequence ID" value="MEL5987935.1"/>
    <property type="molecule type" value="Genomic_DNA"/>
</dbReference>
<evidence type="ECO:0000313" key="3">
    <source>
        <dbReference type="Proteomes" id="UP001398420"/>
    </source>
</evidence>
<dbReference type="Gene3D" id="3.90.190.10">
    <property type="entry name" value="Protein tyrosine phosphatase superfamily"/>
    <property type="match status" value="1"/>
</dbReference>
<name>A0ABU9LIV3_9BACL</name>
<protein>
    <submittedName>
        <fullName evidence="2">Tyrosine-protein phosphatase</fullName>
        <ecNumber evidence="2">3.1.3.48</ecNumber>
    </submittedName>
</protein>